<accession>A0A831TJZ4</accession>
<dbReference type="PANTHER" id="PTHR43591:SF24">
    <property type="entry name" value="2-METHOXY-6-POLYPRENYL-1,4-BENZOQUINOL METHYLASE, MITOCHONDRIAL"/>
    <property type="match status" value="1"/>
</dbReference>
<dbReference type="CDD" id="cd02440">
    <property type="entry name" value="AdoMet_MTases"/>
    <property type="match status" value="1"/>
</dbReference>
<dbReference type="Gene3D" id="3.40.50.150">
    <property type="entry name" value="Vaccinia Virus protein VP39"/>
    <property type="match status" value="1"/>
</dbReference>
<reference evidence="2" key="1">
    <citation type="journal article" date="2020" name="mSystems">
        <title>Genome- and Community-Level Interaction Insights into Carbon Utilization and Element Cycling Functions of Hydrothermarchaeota in Hydrothermal Sediment.</title>
        <authorList>
            <person name="Zhou Z."/>
            <person name="Liu Y."/>
            <person name="Xu W."/>
            <person name="Pan J."/>
            <person name="Luo Z.H."/>
            <person name="Li M."/>
        </authorList>
    </citation>
    <scope>NUCLEOTIDE SEQUENCE [LARGE SCALE GENOMIC DNA]</scope>
    <source>
        <strain evidence="2">SpSt-210</strain>
    </source>
</reference>
<proteinExistence type="predicted"/>
<organism evidence="2">
    <name type="scientific">Thermorudis peleae</name>
    <dbReference type="NCBI Taxonomy" id="1382356"/>
    <lineage>
        <taxon>Bacteria</taxon>
        <taxon>Pseudomonadati</taxon>
        <taxon>Thermomicrobiota</taxon>
        <taxon>Thermomicrobia</taxon>
        <taxon>Thermomicrobia incertae sedis</taxon>
        <taxon>Thermorudis</taxon>
    </lineage>
</organism>
<dbReference type="AlphaFoldDB" id="A0A831TJZ4"/>
<dbReference type="EMBL" id="DSIY01000294">
    <property type="protein sequence ID" value="HEG92264.1"/>
    <property type="molecule type" value="Genomic_DNA"/>
</dbReference>
<protein>
    <submittedName>
        <fullName evidence="2">Methyltransferase domain-containing protein</fullName>
    </submittedName>
</protein>
<keyword evidence="2" id="KW-0808">Transferase</keyword>
<dbReference type="GO" id="GO:0032259">
    <property type="term" value="P:methylation"/>
    <property type="evidence" value="ECO:0007669"/>
    <property type="project" value="UniProtKB-KW"/>
</dbReference>
<dbReference type="InterPro" id="IPR029063">
    <property type="entry name" value="SAM-dependent_MTases_sf"/>
</dbReference>
<sequence length="263" mass="29927">MQHARSRPSMAVTCQDSEMFCRAFVCHPCLCVMSHVDAHRTVPTGVLRMVPRWLQRRIFDWLYTRGAAVYDPLTILLFAGEWREWQRSDLPWLQGDRILDLGCGTGQLLPDLASRAALVVGFDRSPAMLRRARRRAECYRVDLVRGDARALPFRPAAFTTVVSTFPSEYILDHETQAEIARVLEPGGRLVVVVSGTICRWEWWQLPFRFAVRLFYGSANQAERHSRKALTSDVLAGEWQLQPCQRGSALVWVATRRESVPAAG</sequence>
<keyword evidence="2" id="KW-0489">Methyltransferase</keyword>
<dbReference type="SUPFAM" id="SSF53335">
    <property type="entry name" value="S-adenosyl-L-methionine-dependent methyltransferases"/>
    <property type="match status" value="1"/>
</dbReference>
<feature type="domain" description="Methyltransferase" evidence="1">
    <location>
        <begin position="98"/>
        <end position="187"/>
    </location>
</feature>
<comment type="caution">
    <text evidence="2">The sequence shown here is derived from an EMBL/GenBank/DDBJ whole genome shotgun (WGS) entry which is preliminary data.</text>
</comment>
<dbReference type="Pfam" id="PF13649">
    <property type="entry name" value="Methyltransf_25"/>
    <property type="match status" value="1"/>
</dbReference>
<name>A0A831TJZ4_9BACT</name>
<evidence type="ECO:0000313" key="2">
    <source>
        <dbReference type="EMBL" id="HEG92264.1"/>
    </source>
</evidence>
<gene>
    <name evidence="2" type="ORF">ENP34_12655</name>
</gene>
<evidence type="ECO:0000259" key="1">
    <source>
        <dbReference type="Pfam" id="PF13649"/>
    </source>
</evidence>
<dbReference type="InterPro" id="IPR041698">
    <property type="entry name" value="Methyltransf_25"/>
</dbReference>
<dbReference type="GO" id="GO:0008168">
    <property type="term" value="F:methyltransferase activity"/>
    <property type="evidence" value="ECO:0007669"/>
    <property type="project" value="UniProtKB-KW"/>
</dbReference>
<dbReference type="PANTHER" id="PTHR43591">
    <property type="entry name" value="METHYLTRANSFERASE"/>
    <property type="match status" value="1"/>
</dbReference>